<evidence type="ECO:0000313" key="3">
    <source>
        <dbReference type="Proteomes" id="UP000229056"/>
    </source>
</evidence>
<protein>
    <recommendedName>
        <fullName evidence="4">Type II secretion system protein GspG C-terminal domain-containing protein</fullName>
    </recommendedName>
</protein>
<dbReference type="InterPro" id="IPR045584">
    <property type="entry name" value="Pilin-like"/>
</dbReference>
<feature type="transmembrane region" description="Helical" evidence="1">
    <location>
        <begin position="7"/>
        <end position="27"/>
    </location>
</feature>
<dbReference type="Gene3D" id="3.30.700.10">
    <property type="entry name" value="Glycoprotein, Type 4 Pilin"/>
    <property type="match status" value="1"/>
</dbReference>
<evidence type="ECO:0000313" key="2">
    <source>
        <dbReference type="EMBL" id="PIS06551.1"/>
    </source>
</evidence>
<evidence type="ECO:0000256" key="1">
    <source>
        <dbReference type="SAM" id="Phobius"/>
    </source>
</evidence>
<reference evidence="3" key="1">
    <citation type="submission" date="2017-09" db="EMBL/GenBank/DDBJ databases">
        <title>Depth-based differentiation of microbial function through sediment-hosted aquifers and enrichment of novel symbionts in the deep terrestrial subsurface.</title>
        <authorList>
            <person name="Probst A.J."/>
            <person name="Ladd B."/>
            <person name="Jarett J.K."/>
            <person name="Geller-Mcgrath D.E."/>
            <person name="Sieber C.M.K."/>
            <person name="Emerson J.B."/>
            <person name="Anantharaman K."/>
            <person name="Thomas B.C."/>
            <person name="Malmstrom R."/>
            <person name="Stieglmeier M."/>
            <person name="Klingl A."/>
            <person name="Woyke T."/>
            <person name="Ryan C.M."/>
            <person name="Banfield J.F."/>
        </authorList>
    </citation>
    <scope>NUCLEOTIDE SEQUENCE [LARGE SCALE GENOMIC DNA]</scope>
</reference>
<keyword evidence="1" id="KW-1133">Transmembrane helix</keyword>
<evidence type="ECO:0008006" key="4">
    <source>
        <dbReference type="Google" id="ProtNLM"/>
    </source>
</evidence>
<gene>
    <name evidence="2" type="ORF">COT80_00320</name>
</gene>
<accession>A0A2H0W7I1</accession>
<keyword evidence="1" id="KW-0812">Transmembrane</keyword>
<sequence>MNRRKGFSLVDIMVVIAITAIIISIVIPQVKHAINDNKNNNQIDNTSIDLNKIENIDSDPNILESGIITGTIIAKINISYNNETGDEIKEYWFYIKRFNNSKPELVLDNQSPIWTMVNLKTFAAKEVCQRYDHNN</sequence>
<dbReference type="AlphaFoldDB" id="A0A2H0W7I1"/>
<keyword evidence="1" id="KW-0472">Membrane</keyword>
<name>A0A2H0W7I1_9BACT</name>
<proteinExistence type="predicted"/>
<dbReference type="Proteomes" id="UP000229056">
    <property type="component" value="Unassembled WGS sequence"/>
</dbReference>
<dbReference type="InterPro" id="IPR012902">
    <property type="entry name" value="N_methyl_site"/>
</dbReference>
<comment type="caution">
    <text evidence="2">The sequence shown here is derived from an EMBL/GenBank/DDBJ whole genome shotgun (WGS) entry which is preliminary data.</text>
</comment>
<organism evidence="2 3">
    <name type="scientific">Candidatus Buchananbacteria bacterium CG10_big_fil_rev_8_21_14_0_10_33_19</name>
    <dbReference type="NCBI Taxonomy" id="1974525"/>
    <lineage>
        <taxon>Bacteria</taxon>
        <taxon>Candidatus Buchananiibacteriota</taxon>
    </lineage>
</organism>
<dbReference type="Pfam" id="PF07963">
    <property type="entry name" value="N_methyl"/>
    <property type="match status" value="1"/>
</dbReference>
<dbReference type="EMBL" id="PEZY01000002">
    <property type="protein sequence ID" value="PIS06551.1"/>
    <property type="molecule type" value="Genomic_DNA"/>
</dbReference>
<dbReference type="SUPFAM" id="SSF54523">
    <property type="entry name" value="Pili subunits"/>
    <property type="match status" value="1"/>
</dbReference>